<dbReference type="InterPro" id="IPR000836">
    <property type="entry name" value="PRTase_dom"/>
</dbReference>
<keyword evidence="1" id="KW-0808">Transferase</keyword>
<reference evidence="1" key="1">
    <citation type="journal article" date="2021" name="PeerJ">
        <title>Extensive microbial diversity within the chicken gut microbiome revealed by metagenomics and culture.</title>
        <authorList>
            <person name="Gilroy R."/>
            <person name="Ravi A."/>
            <person name="Getino M."/>
            <person name="Pursley I."/>
            <person name="Horton D.L."/>
            <person name="Alikhan N.F."/>
            <person name="Baker D."/>
            <person name="Gharbi K."/>
            <person name="Hall N."/>
            <person name="Watson M."/>
            <person name="Adriaenssens E.M."/>
            <person name="Foster-Nyarko E."/>
            <person name="Jarju S."/>
            <person name="Secka A."/>
            <person name="Antonio M."/>
            <person name="Oren A."/>
            <person name="Chaudhuri R.R."/>
            <person name="La Ragione R."/>
            <person name="Hildebrand F."/>
            <person name="Pallen M.J."/>
        </authorList>
    </citation>
    <scope>NUCLEOTIDE SEQUENCE</scope>
    <source>
        <strain evidence="1">USASDec5-558</strain>
    </source>
</reference>
<reference evidence="1" key="2">
    <citation type="submission" date="2021-04" db="EMBL/GenBank/DDBJ databases">
        <authorList>
            <person name="Gilroy R."/>
        </authorList>
    </citation>
    <scope>NUCLEOTIDE SEQUENCE</scope>
    <source>
        <strain evidence="1">USASDec5-558</strain>
    </source>
</reference>
<dbReference type="InterPro" id="IPR029057">
    <property type="entry name" value="PRTase-like"/>
</dbReference>
<proteinExistence type="predicted"/>
<dbReference type="SUPFAM" id="SSF53271">
    <property type="entry name" value="PRTase-like"/>
    <property type="match status" value="1"/>
</dbReference>
<dbReference type="Proteomes" id="UP000886829">
    <property type="component" value="Unassembled WGS sequence"/>
</dbReference>
<evidence type="ECO:0000313" key="2">
    <source>
        <dbReference type="Proteomes" id="UP000886829"/>
    </source>
</evidence>
<evidence type="ECO:0000313" key="1">
    <source>
        <dbReference type="EMBL" id="HIX56396.1"/>
    </source>
</evidence>
<comment type="caution">
    <text evidence="1">The sequence shown here is derived from an EMBL/GenBank/DDBJ whole genome shotgun (WGS) entry which is preliminary data.</text>
</comment>
<protein>
    <submittedName>
        <fullName evidence="1">Phosphoribosyltransferase</fullName>
    </submittedName>
</protein>
<dbReference type="CDD" id="cd06223">
    <property type="entry name" value="PRTases_typeI"/>
    <property type="match status" value="1"/>
</dbReference>
<gene>
    <name evidence="1" type="ORF">H9850_02870</name>
</gene>
<accession>A0A9D2B0X6</accession>
<sequence>MSNSFIIKSFDKAIDEIERSDKLDRLYKYNPNIPKQPINGINHVFLYYYVPEKYHEWYFFTQEVTTFRKKIWDFKDGDENEQEWAINAVTEVLEIGDYNGISNPKLTFVCIPASTIDSNDRRFKSFSSKICEKLCLNNGFDHIKIVKEKIPKHISGVESETELEIDPFFFAGKDIILFDDVVTKGHSMYKLMQQLQAVNATTVLCLSLGQTYNPDKTTEDPINPYTGNHLLDARQYG</sequence>
<dbReference type="EMBL" id="DXEV01000052">
    <property type="protein sequence ID" value="HIX56396.1"/>
    <property type="molecule type" value="Genomic_DNA"/>
</dbReference>
<organism evidence="1 2">
    <name type="scientific">Candidatus Anaerobiospirillum pullistercoris</name>
    <dbReference type="NCBI Taxonomy" id="2838452"/>
    <lineage>
        <taxon>Bacteria</taxon>
        <taxon>Pseudomonadati</taxon>
        <taxon>Pseudomonadota</taxon>
        <taxon>Gammaproteobacteria</taxon>
        <taxon>Aeromonadales</taxon>
        <taxon>Succinivibrionaceae</taxon>
        <taxon>Anaerobiospirillum</taxon>
    </lineage>
</organism>
<keyword evidence="1" id="KW-0328">Glycosyltransferase</keyword>
<name>A0A9D2B0X6_9GAMM</name>
<dbReference type="AlphaFoldDB" id="A0A9D2B0X6"/>
<dbReference type="Gene3D" id="3.40.50.2020">
    <property type="match status" value="1"/>
</dbReference>
<dbReference type="GO" id="GO:0016757">
    <property type="term" value="F:glycosyltransferase activity"/>
    <property type="evidence" value="ECO:0007669"/>
    <property type="project" value="UniProtKB-KW"/>
</dbReference>